<evidence type="ECO:0000313" key="2">
    <source>
        <dbReference type="EMBL" id="ALG11884.1"/>
    </source>
</evidence>
<dbReference type="Gene3D" id="1.10.10.2840">
    <property type="entry name" value="PucR C-terminal helix-turn-helix domain"/>
    <property type="match status" value="1"/>
</dbReference>
<accession>A0A0N9I2G8</accession>
<gene>
    <name evidence="2" type="ORF">AOZ06_37935</name>
</gene>
<dbReference type="EMBL" id="CP012752">
    <property type="protein sequence ID" value="ALG11884.1"/>
    <property type="molecule type" value="Genomic_DNA"/>
</dbReference>
<keyword evidence="3" id="KW-1185">Reference proteome</keyword>
<reference evidence="2 3" key="1">
    <citation type="submission" date="2015-07" db="EMBL/GenBank/DDBJ databases">
        <title>Genome sequencing of Kibdelosporangium phytohabitans.</title>
        <authorList>
            <person name="Qin S."/>
            <person name="Xing K."/>
        </authorList>
    </citation>
    <scope>NUCLEOTIDE SEQUENCE [LARGE SCALE GENOMIC DNA]</scope>
    <source>
        <strain evidence="2 3">KLBMP1111</strain>
    </source>
</reference>
<feature type="domain" description="PucR C-terminal helix-turn-helix" evidence="1">
    <location>
        <begin position="276"/>
        <end position="335"/>
    </location>
</feature>
<dbReference type="Pfam" id="PF13556">
    <property type="entry name" value="HTH_30"/>
    <property type="match status" value="1"/>
</dbReference>
<dbReference type="InterPro" id="IPR025736">
    <property type="entry name" value="PucR_C-HTH_dom"/>
</dbReference>
<proteinExistence type="predicted"/>
<protein>
    <recommendedName>
        <fullName evidence="1">PucR C-terminal helix-turn-helix domain-containing protein</fullName>
    </recommendedName>
</protein>
<evidence type="ECO:0000313" key="3">
    <source>
        <dbReference type="Proteomes" id="UP000063699"/>
    </source>
</evidence>
<sequence length="345" mass="37677">MNAAATTSLLHGQVTARLRVESPEIELSGPFGAVLGAAVDWATTPGAMDARWVRMFRSLGALAFADGLSSDSLRRVFQVAAEVVGRPAVAARIAELATVCAAGYAAARNPAEETMTTRRRRLFHLIMQDVPVEELAREVNWPVPGTAVAVALARLGTEPLADLGPAVLAGEWEGRTCLIVRAGDPMLKTLPHRCPGWRAAIGIPAPIAQIRGSLAVAVRALDLVDQYPALRRPVIDCMAESVNLLLFTDGYLLEQLIDRRLAPLADLMPKQRERMLATLHEWLSRPGRGQAEEAAKRLGVHVQTFRYRVRKLQEMFGNQFAEPNGRLDLELATRAALLRANQHQN</sequence>
<dbReference type="KEGG" id="kphy:AOZ06_37935"/>
<dbReference type="PANTHER" id="PTHR33744">
    <property type="entry name" value="CARBOHYDRATE DIACID REGULATOR"/>
    <property type="match status" value="1"/>
</dbReference>
<evidence type="ECO:0000259" key="1">
    <source>
        <dbReference type="Pfam" id="PF13556"/>
    </source>
</evidence>
<dbReference type="PANTHER" id="PTHR33744:SF1">
    <property type="entry name" value="DNA-BINDING TRANSCRIPTIONAL ACTIVATOR ADER"/>
    <property type="match status" value="1"/>
</dbReference>
<dbReference type="Proteomes" id="UP000063699">
    <property type="component" value="Chromosome"/>
</dbReference>
<dbReference type="InterPro" id="IPR051448">
    <property type="entry name" value="CdaR-like_regulators"/>
</dbReference>
<dbReference type="AlphaFoldDB" id="A0A0N9I2G8"/>
<dbReference type="STRING" id="860235.AOZ06_37935"/>
<organism evidence="2 3">
    <name type="scientific">Kibdelosporangium phytohabitans</name>
    <dbReference type="NCBI Taxonomy" id="860235"/>
    <lineage>
        <taxon>Bacteria</taxon>
        <taxon>Bacillati</taxon>
        <taxon>Actinomycetota</taxon>
        <taxon>Actinomycetes</taxon>
        <taxon>Pseudonocardiales</taxon>
        <taxon>Pseudonocardiaceae</taxon>
        <taxon>Kibdelosporangium</taxon>
    </lineage>
</organism>
<dbReference type="InterPro" id="IPR042070">
    <property type="entry name" value="PucR_C-HTH_sf"/>
</dbReference>
<name>A0A0N9I2G8_9PSEU</name>